<sequence>MEMWPLSPPSLSHHHYHDTPVRTLNCLPSQDKQEQQTTAALSLGREGPSTSEEGLAEPPGATKHCVLLSL</sequence>
<reference evidence="2 3" key="1">
    <citation type="submission" date="2019-05" db="EMBL/GenBank/DDBJ databases">
        <title>Another draft genome of Portunus trituberculatus and its Hox gene families provides insights of decapod evolution.</title>
        <authorList>
            <person name="Jeong J.-H."/>
            <person name="Song I."/>
            <person name="Kim S."/>
            <person name="Choi T."/>
            <person name="Kim D."/>
            <person name="Ryu S."/>
            <person name="Kim W."/>
        </authorList>
    </citation>
    <scope>NUCLEOTIDE SEQUENCE [LARGE SCALE GENOMIC DNA]</scope>
    <source>
        <tissue evidence="2">Muscle</tissue>
    </source>
</reference>
<evidence type="ECO:0000313" key="2">
    <source>
        <dbReference type="EMBL" id="MPC41778.1"/>
    </source>
</evidence>
<organism evidence="2 3">
    <name type="scientific">Portunus trituberculatus</name>
    <name type="common">Swimming crab</name>
    <name type="synonym">Neptunus trituberculatus</name>
    <dbReference type="NCBI Taxonomy" id="210409"/>
    <lineage>
        <taxon>Eukaryota</taxon>
        <taxon>Metazoa</taxon>
        <taxon>Ecdysozoa</taxon>
        <taxon>Arthropoda</taxon>
        <taxon>Crustacea</taxon>
        <taxon>Multicrustacea</taxon>
        <taxon>Malacostraca</taxon>
        <taxon>Eumalacostraca</taxon>
        <taxon>Eucarida</taxon>
        <taxon>Decapoda</taxon>
        <taxon>Pleocyemata</taxon>
        <taxon>Brachyura</taxon>
        <taxon>Eubrachyura</taxon>
        <taxon>Portunoidea</taxon>
        <taxon>Portunidae</taxon>
        <taxon>Portuninae</taxon>
        <taxon>Portunus</taxon>
    </lineage>
</organism>
<feature type="compositionally biased region" description="Polar residues" evidence="1">
    <location>
        <begin position="30"/>
        <end position="40"/>
    </location>
</feature>
<feature type="region of interest" description="Disordered" evidence="1">
    <location>
        <begin position="30"/>
        <end position="70"/>
    </location>
</feature>
<dbReference type="Proteomes" id="UP000324222">
    <property type="component" value="Unassembled WGS sequence"/>
</dbReference>
<proteinExistence type="predicted"/>
<keyword evidence="3" id="KW-1185">Reference proteome</keyword>
<comment type="caution">
    <text evidence="2">The sequence shown here is derived from an EMBL/GenBank/DDBJ whole genome shotgun (WGS) entry which is preliminary data.</text>
</comment>
<evidence type="ECO:0000256" key="1">
    <source>
        <dbReference type="SAM" id="MobiDB-lite"/>
    </source>
</evidence>
<dbReference type="AlphaFoldDB" id="A0A5B7F9L6"/>
<protein>
    <submittedName>
        <fullName evidence="2">Uncharacterized protein</fullName>
    </submittedName>
</protein>
<dbReference type="EMBL" id="VSRR010005183">
    <property type="protein sequence ID" value="MPC41778.1"/>
    <property type="molecule type" value="Genomic_DNA"/>
</dbReference>
<name>A0A5B7F9L6_PORTR</name>
<accession>A0A5B7F9L6</accession>
<evidence type="ECO:0000313" key="3">
    <source>
        <dbReference type="Proteomes" id="UP000324222"/>
    </source>
</evidence>
<gene>
    <name evidence="2" type="ORF">E2C01_035382</name>
</gene>